<dbReference type="EMBL" id="QTJX01000003">
    <property type="protein sequence ID" value="RDY58621.1"/>
    <property type="molecule type" value="Genomic_DNA"/>
</dbReference>
<accession>A0A371JN05</accession>
<comment type="caution">
    <text evidence="1">The sequence shown here is derived from an EMBL/GenBank/DDBJ whole genome shotgun (WGS) entry which is preliminary data.</text>
</comment>
<dbReference type="AlphaFoldDB" id="A0A371JN05"/>
<organism evidence="1 2">
    <name type="scientific">Flagellimonas nanhaiensis</name>
    <dbReference type="NCBI Taxonomy" id="2292706"/>
    <lineage>
        <taxon>Bacteria</taxon>
        <taxon>Pseudomonadati</taxon>
        <taxon>Bacteroidota</taxon>
        <taxon>Flavobacteriia</taxon>
        <taxon>Flavobacteriales</taxon>
        <taxon>Flavobacteriaceae</taxon>
        <taxon>Flagellimonas</taxon>
    </lineage>
</organism>
<protein>
    <submittedName>
        <fullName evidence="1">Uncharacterized protein</fullName>
    </submittedName>
</protein>
<gene>
    <name evidence="1" type="ORF">DX873_13070</name>
</gene>
<evidence type="ECO:0000313" key="2">
    <source>
        <dbReference type="Proteomes" id="UP000261828"/>
    </source>
</evidence>
<name>A0A371JN05_9FLAO</name>
<dbReference type="Proteomes" id="UP000261828">
    <property type="component" value="Unassembled WGS sequence"/>
</dbReference>
<evidence type="ECO:0000313" key="1">
    <source>
        <dbReference type="EMBL" id="RDY58621.1"/>
    </source>
</evidence>
<sequence length="69" mass="7934">MIAYNQIADQTLNMKTVDGTKDFAPKYWKVVTTVEVSLRIRFLIPEAAFGVDFFFPLSPNLKKDFIYIG</sequence>
<keyword evidence="2" id="KW-1185">Reference proteome</keyword>
<proteinExistence type="predicted"/>
<reference evidence="1 2" key="1">
    <citation type="submission" date="2018-08" db="EMBL/GenBank/DDBJ databases">
        <title>Muricauda nanhaiensis sp. nov., isolated from seawater of the South China Sea.</title>
        <authorList>
            <person name="Dang Y."/>
        </authorList>
    </citation>
    <scope>NUCLEOTIDE SEQUENCE [LARGE SCALE GENOMIC DNA]</scope>
    <source>
        <strain evidence="1 2">SM1704</strain>
    </source>
</reference>